<evidence type="ECO:0000313" key="1">
    <source>
        <dbReference type="EMBL" id="PRY29710.1"/>
    </source>
</evidence>
<keyword evidence="2" id="KW-1185">Reference proteome</keyword>
<organism evidence="1 2">
    <name type="scientific">Umezawaea tangerina</name>
    <dbReference type="NCBI Taxonomy" id="84725"/>
    <lineage>
        <taxon>Bacteria</taxon>
        <taxon>Bacillati</taxon>
        <taxon>Actinomycetota</taxon>
        <taxon>Actinomycetes</taxon>
        <taxon>Pseudonocardiales</taxon>
        <taxon>Pseudonocardiaceae</taxon>
        <taxon>Umezawaea</taxon>
    </lineage>
</organism>
<name>A0A2T0S8F1_9PSEU</name>
<protein>
    <submittedName>
        <fullName evidence="1">Uncharacterized protein</fullName>
    </submittedName>
</protein>
<comment type="caution">
    <text evidence="1">The sequence shown here is derived from an EMBL/GenBank/DDBJ whole genome shotgun (WGS) entry which is preliminary data.</text>
</comment>
<accession>A0A2T0S8F1</accession>
<reference evidence="1 2" key="1">
    <citation type="submission" date="2018-03" db="EMBL/GenBank/DDBJ databases">
        <title>Genomic Encyclopedia of Archaeal and Bacterial Type Strains, Phase II (KMG-II): from individual species to whole genera.</title>
        <authorList>
            <person name="Goeker M."/>
        </authorList>
    </citation>
    <scope>NUCLEOTIDE SEQUENCE [LARGE SCALE GENOMIC DNA]</scope>
    <source>
        <strain evidence="1 2">DSM 44720</strain>
    </source>
</reference>
<evidence type="ECO:0000313" key="2">
    <source>
        <dbReference type="Proteomes" id="UP000239494"/>
    </source>
</evidence>
<sequence length="105" mass="10762">MADDVKDEGGKPAVPPKAAVRSATAFVAKHGKGSRAVVEPVGRAGARVVLVGADDGALGDVVLADVATAEALVEQVADLEPAEWDRETTAALRIGPAHRRKMAGR</sequence>
<gene>
    <name evidence="1" type="ORF">CLV43_12559</name>
</gene>
<dbReference type="EMBL" id="PVTF01000025">
    <property type="protein sequence ID" value="PRY29710.1"/>
    <property type="molecule type" value="Genomic_DNA"/>
</dbReference>
<proteinExistence type="predicted"/>
<dbReference type="AlphaFoldDB" id="A0A2T0S8F1"/>
<dbReference type="Proteomes" id="UP000239494">
    <property type="component" value="Unassembled WGS sequence"/>
</dbReference>